<dbReference type="Proteomes" id="UP001497493">
    <property type="component" value="Plasmid 2"/>
</dbReference>
<name>A0ABM9NN78_9GAMM</name>
<proteinExistence type="predicted"/>
<protein>
    <submittedName>
        <fullName evidence="1">Uncharacterized protein</fullName>
    </submittedName>
</protein>
<reference evidence="1 2" key="1">
    <citation type="submission" date="2024-04" db="EMBL/GenBank/DDBJ databases">
        <authorList>
            <person name="Cremers G."/>
        </authorList>
    </citation>
    <scope>NUCLEOTIDE SEQUENCE [LARGE SCALE GENOMIC DNA]</scope>
    <source>
        <strain evidence="1">MeCH1-AG</strain>
        <plasmid evidence="1 2">2</plasmid>
    </source>
</reference>
<keyword evidence="2" id="KW-1185">Reference proteome</keyword>
<keyword evidence="1" id="KW-0614">Plasmid</keyword>
<gene>
    <name evidence="1" type="ORF">MECH1_V1_P0138</name>
</gene>
<organism evidence="1 2">
    <name type="scientific">Candidatus Methylocalor cossyra</name>
    <dbReference type="NCBI Taxonomy" id="3108543"/>
    <lineage>
        <taxon>Bacteria</taxon>
        <taxon>Pseudomonadati</taxon>
        <taxon>Pseudomonadota</taxon>
        <taxon>Gammaproteobacteria</taxon>
        <taxon>Methylococcales</taxon>
        <taxon>Methylococcaceae</taxon>
        <taxon>Candidatus Methylocalor</taxon>
    </lineage>
</organism>
<geneLocation type="plasmid" evidence="1 2">
    <name>2</name>
</geneLocation>
<sequence>MRSEGESHSVDYGQYRIRAIRCALVGCECRFGLAGLQRQTIRELGSGERAFQPRGTQP</sequence>
<dbReference type="EMBL" id="OZ026885">
    <property type="protein sequence ID" value="CAL1242070.1"/>
    <property type="molecule type" value="Genomic_DNA"/>
</dbReference>
<evidence type="ECO:0000313" key="1">
    <source>
        <dbReference type="EMBL" id="CAL1242070.1"/>
    </source>
</evidence>
<evidence type="ECO:0000313" key="2">
    <source>
        <dbReference type="Proteomes" id="UP001497493"/>
    </source>
</evidence>
<accession>A0ABM9NN78</accession>